<accession>A0A383BE46</accession>
<organism evidence="1">
    <name type="scientific">marine metagenome</name>
    <dbReference type="NCBI Taxonomy" id="408172"/>
    <lineage>
        <taxon>unclassified sequences</taxon>
        <taxon>metagenomes</taxon>
        <taxon>ecological metagenomes</taxon>
    </lineage>
</organism>
<gene>
    <name evidence="1" type="ORF">METZ01_LOCUS471231</name>
</gene>
<dbReference type="AlphaFoldDB" id="A0A383BE46"/>
<evidence type="ECO:0000313" key="1">
    <source>
        <dbReference type="EMBL" id="SVE18377.1"/>
    </source>
</evidence>
<proteinExistence type="predicted"/>
<protein>
    <submittedName>
        <fullName evidence="1">Uncharacterized protein</fullName>
    </submittedName>
</protein>
<name>A0A383BE46_9ZZZZ</name>
<sequence>MSFTATITEFGHQFDTAVVEITEANLEYRLNAMGPGAADDQTPTTRMRIGYSVYVDQAAKDAGGQAILNEWDESDAGADTDIVDGNIKAVAEAKIQALSKFSNINA</sequence>
<dbReference type="EMBL" id="UINC01199783">
    <property type="protein sequence ID" value="SVE18377.1"/>
    <property type="molecule type" value="Genomic_DNA"/>
</dbReference>
<reference evidence="1" key="1">
    <citation type="submission" date="2018-05" db="EMBL/GenBank/DDBJ databases">
        <authorList>
            <person name="Lanie J.A."/>
            <person name="Ng W.-L."/>
            <person name="Kazmierczak K.M."/>
            <person name="Andrzejewski T.M."/>
            <person name="Davidsen T.M."/>
            <person name="Wayne K.J."/>
            <person name="Tettelin H."/>
            <person name="Glass J.I."/>
            <person name="Rusch D."/>
            <person name="Podicherti R."/>
            <person name="Tsui H.-C.T."/>
            <person name="Winkler M.E."/>
        </authorList>
    </citation>
    <scope>NUCLEOTIDE SEQUENCE</scope>
</reference>